<dbReference type="GO" id="GO:0000724">
    <property type="term" value="P:double-strand break repair via homologous recombination"/>
    <property type="evidence" value="ECO:0007669"/>
    <property type="project" value="TreeGrafter"/>
</dbReference>
<sequence>MDSRQATHIRTTKTTTTPSHNYIMLLPPNTQALHKVTLPGTYLLNVTDLVDIGVSLHSLLQVATATPPPVRHVYREGTPATDQLKFPRAMLKLTLTDGVQDVQAMEYKPLPALSMNSLLGLKVRSRHVFDAILVKAPRVLRGVMLLEPDNVEIFGGAVPELYGSDLAAEVTRRLKPRLKCVMCIFGGGFQGIYHRRHTLNIHD</sequence>
<comment type="caution">
    <text evidence="4">The sequence shown here is derived from an EMBL/GenBank/DDBJ whole genome shotgun (WGS) entry which is preliminary data.</text>
</comment>
<accession>A0A433BAA3</accession>
<evidence type="ECO:0000313" key="4">
    <source>
        <dbReference type="EMBL" id="RUP20117.1"/>
    </source>
</evidence>
<dbReference type="GO" id="GO:0031422">
    <property type="term" value="C:RecQ family helicase-topoisomerase III complex"/>
    <property type="evidence" value="ECO:0007669"/>
    <property type="project" value="TreeGrafter"/>
</dbReference>
<feature type="domain" description="RecQ mediated genome instability protein 1 OB-fold" evidence="3">
    <location>
        <begin position="26"/>
        <end position="162"/>
    </location>
</feature>
<dbReference type="Proteomes" id="UP000268093">
    <property type="component" value="Unassembled WGS sequence"/>
</dbReference>
<reference evidence="4 5" key="1">
    <citation type="journal article" date="2018" name="New Phytol.">
        <title>Phylogenomics of Endogonaceae and evolution of mycorrhizas within Mucoromycota.</title>
        <authorList>
            <person name="Chang Y."/>
            <person name="Desiro A."/>
            <person name="Na H."/>
            <person name="Sandor L."/>
            <person name="Lipzen A."/>
            <person name="Clum A."/>
            <person name="Barry K."/>
            <person name="Grigoriev I.V."/>
            <person name="Martin F.M."/>
            <person name="Stajich J.E."/>
            <person name="Smith M.E."/>
            <person name="Bonito G."/>
            <person name="Spatafora J.W."/>
        </authorList>
    </citation>
    <scope>NUCLEOTIDE SEQUENCE [LARGE SCALE GENOMIC DNA]</scope>
    <source>
        <strain evidence="4 5">GMNB39</strain>
    </source>
</reference>
<dbReference type="AlphaFoldDB" id="A0A433BAA3"/>
<protein>
    <recommendedName>
        <fullName evidence="2">RecQ-mediated genome instability protein 1</fullName>
    </recommendedName>
</protein>
<dbReference type="EMBL" id="RBNI01014582">
    <property type="protein sequence ID" value="RUP20117.1"/>
    <property type="molecule type" value="Genomic_DNA"/>
</dbReference>
<evidence type="ECO:0000256" key="1">
    <source>
        <dbReference type="ARBA" id="ARBA00006395"/>
    </source>
</evidence>
<comment type="similarity">
    <text evidence="1">Belongs to the RMI1 family.</text>
</comment>
<dbReference type="OrthoDB" id="341511at2759"/>
<evidence type="ECO:0000313" key="5">
    <source>
        <dbReference type="Proteomes" id="UP000268093"/>
    </source>
</evidence>
<dbReference type="PANTHER" id="PTHR14790">
    <property type="entry name" value="RECQ-MEDIATED GENOME INSTABILITY PROTEIN 1 RMI1"/>
    <property type="match status" value="1"/>
</dbReference>
<organism evidence="4 5">
    <name type="scientific">Jimgerdemannia flammicorona</name>
    <dbReference type="NCBI Taxonomy" id="994334"/>
    <lineage>
        <taxon>Eukaryota</taxon>
        <taxon>Fungi</taxon>
        <taxon>Fungi incertae sedis</taxon>
        <taxon>Mucoromycota</taxon>
        <taxon>Mucoromycotina</taxon>
        <taxon>Endogonomycetes</taxon>
        <taxon>Endogonales</taxon>
        <taxon>Endogonaceae</taxon>
        <taxon>Jimgerdemannia</taxon>
    </lineage>
</organism>
<keyword evidence="5" id="KW-1185">Reference proteome</keyword>
<name>A0A433BAA3_9FUNG</name>
<dbReference type="Pfam" id="PF08585">
    <property type="entry name" value="RMI1_N_C"/>
    <property type="match status" value="1"/>
</dbReference>
<evidence type="ECO:0000256" key="2">
    <source>
        <dbReference type="ARBA" id="ARBA00018987"/>
    </source>
</evidence>
<evidence type="ECO:0000259" key="3">
    <source>
        <dbReference type="Pfam" id="PF08585"/>
    </source>
</evidence>
<dbReference type="GO" id="GO:0016604">
    <property type="term" value="C:nuclear body"/>
    <property type="evidence" value="ECO:0007669"/>
    <property type="project" value="TreeGrafter"/>
</dbReference>
<dbReference type="InterPro" id="IPR013894">
    <property type="entry name" value="RMI1_OB"/>
</dbReference>
<proteinExistence type="inferred from homology"/>
<gene>
    <name evidence="4" type="ORF">BC936DRAFT_139263</name>
</gene>
<dbReference type="GO" id="GO:0000712">
    <property type="term" value="P:resolution of meiotic recombination intermediates"/>
    <property type="evidence" value="ECO:0007669"/>
    <property type="project" value="TreeGrafter"/>
</dbReference>
<dbReference type="Gene3D" id="2.40.50.770">
    <property type="entry name" value="RecQ-mediated genome instability protein Rmi1, C-terminal domain"/>
    <property type="match status" value="1"/>
</dbReference>
<dbReference type="InterPro" id="IPR042470">
    <property type="entry name" value="RMI1_N_C_sf"/>
</dbReference>
<dbReference type="PANTHER" id="PTHR14790:SF15">
    <property type="entry name" value="RECQ-MEDIATED GENOME INSTABILITY PROTEIN 1"/>
    <property type="match status" value="1"/>
</dbReference>